<keyword evidence="3" id="KW-1185">Reference proteome</keyword>
<keyword evidence="1" id="KW-1133">Transmembrane helix</keyword>
<sequence length="130" mass="14730">MLSKSGLQQFNPPSTSSTLATLFSFNFISFSNSSKEVFLTPFSIFLFLNTLFNSSLLTTSLTLTMEGELPSCILNLTFFFRLSSSLLGVFIFITLLMSSFSSCFDDIWFFLMQFPMLVIKLLFNRTNISV</sequence>
<reference evidence="2 3" key="1">
    <citation type="submission" date="2023-01" db="EMBL/GenBank/DDBJ databases">
        <authorList>
            <person name="Kreplak J."/>
        </authorList>
    </citation>
    <scope>NUCLEOTIDE SEQUENCE [LARGE SCALE GENOMIC DNA]</scope>
</reference>
<organism evidence="2 3">
    <name type="scientific">Vicia faba</name>
    <name type="common">Broad bean</name>
    <name type="synonym">Faba vulgaris</name>
    <dbReference type="NCBI Taxonomy" id="3906"/>
    <lineage>
        <taxon>Eukaryota</taxon>
        <taxon>Viridiplantae</taxon>
        <taxon>Streptophyta</taxon>
        <taxon>Embryophyta</taxon>
        <taxon>Tracheophyta</taxon>
        <taxon>Spermatophyta</taxon>
        <taxon>Magnoliopsida</taxon>
        <taxon>eudicotyledons</taxon>
        <taxon>Gunneridae</taxon>
        <taxon>Pentapetalae</taxon>
        <taxon>rosids</taxon>
        <taxon>fabids</taxon>
        <taxon>Fabales</taxon>
        <taxon>Fabaceae</taxon>
        <taxon>Papilionoideae</taxon>
        <taxon>50 kb inversion clade</taxon>
        <taxon>NPAAA clade</taxon>
        <taxon>Hologalegina</taxon>
        <taxon>IRL clade</taxon>
        <taxon>Fabeae</taxon>
        <taxon>Vicia</taxon>
    </lineage>
</organism>
<protein>
    <submittedName>
        <fullName evidence="2">Uncharacterized protein</fullName>
    </submittedName>
</protein>
<evidence type="ECO:0000313" key="3">
    <source>
        <dbReference type="Proteomes" id="UP001157006"/>
    </source>
</evidence>
<gene>
    <name evidence="2" type="ORF">VFH_I057920</name>
</gene>
<dbReference type="EMBL" id="OX451735">
    <property type="protein sequence ID" value="CAI8592775.1"/>
    <property type="molecule type" value="Genomic_DNA"/>
</dbReference>
<dbReference type="AlphaFoldDB" id="A0AAV0Z2P3"/>
<keyword evidence="1" id="KW-0812">Transmembrane</keyword>
<evidence type="ECO:0000313" key="2">
    <source>
        <dbReference type="EMBL" id="CAI8592775.1"/>
    </source>
</evidence>
<feature type="transmembrane region" description="Helical" evidence="1">
    <location>
        <begin position="78"/>
        <end position="101"/>
    </location>
</feature>
<dbReference type="Proteomes" id="UP001157006">
    <property type="component" value="Chromosome 1S"/>
</dbReference>
<proteinExistence type="predicted"/>
<keyword evidence="1" id="KW-0472">Membrane</keyword>
<feature type="transmembrane region" description="Helical" evidence="1">
    <location>
        <begin position="37"/>
        <end position="57"/>
    </location>
</feature>
<name>A0AAV0Z2P3_VICFA</name>
<evidence type="ECO:0000256" key="1">
    <source>
        <dbReference type="SAM" id="Phobius"/>
    </source>
</evidence>
<accession>A0AAV0Z2P3</accession>
<feature type="transmembrane region" description="Helical" evidence="1">
    <location>
        <begin position="107"/>
        <end position="123"/>
    </location>
</feature>